<dbReference type="CDD" id="cd06325">
    <property type="entry name" value="PBP1_ABC_unchar_transporter"/>
    <property type="match status" value="1"/>
</dbReference>
<dbReference type="InterPro" id="IPR028082">
    <property type="entry name" value="Peripla_BP_I"/>
</dbReference>
<comment type="caution">
    <text evidence="1">The sequence shown here is derived from an EMBL/GenBank/DDBJ whole genome shotgun (WGS) entry which is preliminary data.</text>
</comment>
<evidence type="ECO:0000313" key="2">
    <source>
        <dbReference type="Proteomes" id="UP000256718"/>
    </source>
</evidence>
<reference evidence="1 2" key="1">
    <citation type="journal article" date="2018" name="Emerg. Microbes Infect.">
        <title>Phenotypic and molecular analysis of nontypeable Group B streptococci: identification of cps2a and hybrid cps2a/cps5 Group B streptococcal capsule gene clusters.</title>
        <authorList>
            <person name="Alhhazmi A."/>
            <person name="Tyrrell G.J."/>
        </authorList>
    </citation>
    <scope>NUCLEOTIDE SEQUENCE [LARGE SCALE GENOMIC DNA]</scope>
    <source>
        <strain evidence="1 2">PLGBS17</strain>
    </source>
</reference>
<dbReference type="AlphaFoldDB" id="A0A0H1YHQ0"/>
<dbReference type="PANTHER" id="PTHR35271">
    <property type="entry name" value="ABC TRANSPORTER, SUBSTRATE-BINDING LIPOPROTEIN-RELATED"/>
    <property type="match status" value="1"/>
</dbReference>
<gene>
    <name evidence="1" type="ORF">C4618_07275</name>
</gene>
<name>A0A0H1YHQ0_STRAG</name>
<dbReference type="Proteomes" id="UP000256718">
    <property type="component" value="Unassembled WGS sequence"/>
</dbReference>
<protein>
    <submittedName>
        <fullName evidence="1">Peptide ABC transporter substrate-binding protein</fullName>
    </submittedName>
</protein>
<dbReference type="Gene3D" id="3.40.50.2300">
    <property type="match status" value="2"/>
</dbReference>
<dbReference type="NCBIfam" id="NF041285">
    <property type="entry name" value="ABC_SBP_TrpX"/>
    <property type="match status" value="1"/>
</dbReference>
<accession>A0A0H1YHQ0</accession>
<dbReference type="PANTHER" id="PTHR35271:SF1">
    <property type="entry name" value="ABC TRANSPORTER, SUBSTRATE-BINDING LIPOPROTEIN"/>
    <property type="match status" value="1"/>
</dbReference>
<dbReference type="RefSeq" id="WP_000790867.1">
    <property type="nucleotide sequence ID" value="NZ_CAXOLC010000012.1"/>
</dbReference>
<dbReference type="SUPFAM" id="SSF53822">
    <property type="entry name" value="Periplasmic binding protein-like I"/>
    <property type="match status" value="1"/>
</dbReference>
<dbReference type="EMBL" id="QHGZ01000159">
    <property type="protein sequence ID" value="RDY80774.1"/>
    <property type="molecule type" value="Genomic_DNA"/>
</dbReference>
<dbReference type="Pfam" id="PF04392">
    <property type="entry name" value="ABC_sub_bind"/>
    <property type="match status" value="1"/>
</dbReference>
<sequence>MKNKGLIATLILLTILVVGELFYNKSEKRLNLSEKQVVKIGILQYVTHDALDAIEKGVEDGLAQEGYKGKKVKLTVLNAEADQSKIQAMSKQLVNHHNDILIGIATPSAQGLAASTKDTPIIMGAVSDPLGAKLVTNMKKPTTNVTGLSNVVPTKQTVQLIKDITPNVKRIGILYASSEDNSVSQVTEFTKYAQKAGLEVLKYSVPSTNEIKTSMSVMTKKVDAVFVPQDNTIASAFRTVIVAANQANIPVYSSVDTMVEQGSIASVAQSQYGLGLETAKQAIKVLRGKPVKDVPVKVIDTGKPSLNLKAAKHLGIKIPKKIMKQAEITVKVDD</sequence>
<proteinExistence type="predicted"/>
<dbReference type="InterPro" id="IPR007487">
    <property type="entry name" value="ABC_transpt-TYRBP-like"/>
</dbReference>
<evidence type="ECO:0000313" key="1">
    <source>
        <dbReference type="EMBL" id="RDY80774.1"/>
    </source>
</evidence>
<organism evidence="1 2">
    <name type="scientific">Streptococcus agalactiae</name>
    <dbReference type="NCBI Taxonomy" id="1311"/>
    <lineage>
        <taxon>Bacteria</taxon>
        <taxon>Bacillati</taxon>
        <taxon>Bacillota</taxon>
        <taxon>Bacilli</taxon>
        <taxon>Lactobacillales</taxon>
        <taxon>Streptococcaceae</taxon>
        <taxon>Streptococcus</taxon>
    </lineage>
</organism>
<dbReference type="InterPro" id="IPR047776">
    <property type="entry name" value="ABC_SBP_TrpX-like"/>
</dbReference>